<protein>
    <submittedName>
        <fullName evidence="1">Uncharacterized protein</fullName>
    </submittedName>
</protein>
<evidence type="ECO:0000313" key="2">
    <source>
        <dbReference type="Proteomes" id="UP000677082"/>
    </source>
</evidence>
<dbReference type="EMBL" id="BOQN01000040">
    <property type="protein sequence ID" value="GIM91190.1"/>
    <property type="molecule type" value="Genomic_DNA"/>
</dbReference>
<name>A0A919W446_9ACTN</name>
<gene>
    <name evidence="1" type="ORF">Ato02nite_029830</name>
</gene>
<reference evidence="1 2" key="1">
    <citation type="submission" date="2021-03" db="EMBL/GenBank/DDBJ databases">
        <title>Whole genome shotgun sequence of Actinoplanes toevensis NBRC 105298.</title>
        <authorList>
            <person name="Komaki H."/>
            <person name="Tamura T."/>
        </authorList>
    </citation>
    <scope>NUCLEOTIDE SEQUENCE [LARGE SCALE GENOMIC DNA]</scope>
    <source>
        <strain evidence="1 2">NBRC 105298</strain>
    </source>
</reference>
<accession>A0A919W446</accession>
<dbReference type="AlphaFoldDB" id="A0A919W446"/>
<organism evidence="1 2">
    <name type="scientific">Paractinoplanes toevensis</name>
    <dbReference type="NCBI Taxonomy" id="571911"/>
    <lineage>
        <taxon>Bacteria</taxon>
        <taxon>Bacillati</taxon>
        <taxon>Actinomycetota</taxon>
        <taxon>Actinomycetes</taxon>
        <taxon>Micromonosporales</taxon>
        <taxon>Micromonosporaceae</taxon>
        <taxon>Paractinoplanes</taxon>
    </lineage>
</organism>
<proteinExistence type="predicted"/>
<evidence type="ECO:0000313" key="1">
    <source>
        <dbReference type="EMBL" id="GIM91190.1"/>
    </source>
</evidence>
<dbReference type="Proteomes" id="UP000677082">
    <property type="component" value="Unassembled WGS sequence"/>
</dbReference>
<keyword evidence="2" id="KW-1185">Reference proteome</keyword>
<sequence>MTVRAGRRRFFVPVLPVVLVLAPLLLLAVLGGLIACRVYRISALGALRGLGRLLWALPGARFEIDDGQTAVRVSVR</sequence>
<comment type="caution">
    <text evidence="1">The sequence shown here is derived from an EMBL/GenBank/DDBJ whole genome shotgun (WGS) entry which is preliminary data.</text>
</comment>